<name>A0A1V0SLC9_9VIRU</name>
<sequence>MRYYIIYFLDYKKNQAITIKDMYTAKEDAYNNLERVAIDYIKDLQGKQQAEICKQDKTPEQLLVDKTIKEGMYIKKQDDMITIYEKITIVLPGRIWNSNDLQVNKVGQISVTEYNFDDILFQCGCKFKVERKQRIEVPLILNNKTTISPVYNYLDELKKKLESGLIKLKPVN</sequence>
<gene>
    <name evidence="1" type="ORF">Klosneuvirus_5_104</name>
</gene>
<dbReference type="EMBL" id="KY684112">
    <property type="protein sequence ID" value="ARF12434.1"/>
    <property type="molecule type" value="Genomic_DNA"/>
</dbReference>
<evidence type="ECO:0000313" key="1">
    <source>
        <dbReference type="EMBL" id="ARF12434.1"/>
    </source>
</evidence>
<protein>
    <submittedName>
        <fullName evidence="1">Uncharacterized protein</fullName>
    </submittedName>
</protein>
<accession>A0A1V0SLC9</accession>
<proteinExistence type="predicted"/>
<reference evidence="1" key="1">
    <citation type="journal article" date="2017" name="Science">
        <title>Giant viruses with an expanded complement of translation system components.</title>
        <authorList>
            <person name="Schulz F."/>
            <person name="Yutin N."/>
            <person name="Ivanova N.N."/>
            <person name="Ortega D.R."/>
            <person name="Lee T.K."/>
            <person name="Vierheilig J."/>
            <person name="Daims H."/>
            <person name="Horn M."/>
            <person name="Wagner M."/>
            <person name="Jensen G.J."/>
            <person name="Kyrpides N.C."/>
            <person name="Koonin E.V."/>
            <person name="Woyke T."/>
        </authorList>
    </citation>
    <scope>NUCLEOTIDE SEQUENCE</scope>
    <source>
        <strain evidence="1">KNV1</strain>
    </source>
</reference>
<organism evidence="1">
    <name type="scientific">Klosneuvirus KNV1</name>
    <dbReference type="NCBI Taxonomy" id="1977640"/>
    <lineage>
        <taxon>Viruses</taxon>
        <taxon>Varidnaviria</taxon>
        <taxon>Bamfordvirae</taxon>
        <taxon>Nucleocytoviricota</taxon>
        <taxon>Megaviricetes</taxon>
        <taxon>Imitervirales</taxon>
        <taxon>Mimiviridae</taxon>
        <taxon>Klosneuvirinae</taxon>
        <taxon>Klosneuvirus</taxon>
    </lineage>
</organism>